<evidence type="ECO:0000313" key="12">
    <source>
        <dbReference type="EMBL" id="KAH3843472.1"/>
    </source>
</evidence>
<dbReference type="Gene3D" id="2.60.40.4060">
    <property type="entry name" value="Reeler domain"/>
    <property type="match status" value="1"/>
</dbReference>
<proteinExistence type="inferred from homology"/>
<protein>
    <recommendedName>
        <fullName evidence="10">Reelin domain-containing protein</fullName>
    </recommendedName>
</protein>
<dbReference type="EMBL" id="JAIWYP010000004">
    <property type="protein sequence ID" value="KAH3843477.1"/>
    <property type="molecule type" value="Genomic_DNA"/>
</dbReference>
<gene>
    <name evidence="11" type="ORF">DPMN_116987</name>
    <name evidence="12" type="ORF">DPMN_116990</name>
    <name evidence="13" type="ORF">DPMN_116995</name>
</gene>
<dbReference type="InterPro" id="IPR042307">
    <property type="entry name" value="Reeler_sf"/>
</dbReference>
<accession>A0A9D4KP70</accession>
<keyword evidence="4" id="KW-0929">Antimicrobial</keyword>
<dbReference type="GO" id="GO:0042742">
    <property type="term" value="P:defense response to bacterium"/>
    <property type="evidence" value="ECO:0007669"/>
    <property type="project" value="UniProtKB-KW"/>
</dbReference>
<comment type="caution">
    <text evidence="12">The sequence shown here is derived from an EMBL/GenBank/DDBJ whole genome shotgun (WGS) entry which is preliminary data.</text>
</comment>
<feature type="chain" id="PRO_5040097865" description="Reelin domain-containing protein" evidence="9">
    <location>
        <begin position="19"/>
        <end position="330"/>
    </location>
</feature>
<reference evidence="12" key="2">
    <citation type="submission" date="2020-11" db="EMBL/GenBank/DDBJ databases">
        <authorList>
            <person name="McCartney M.A."/>
            <person name="Auch B."/>
            <person name="Kono T."/>
            <person name="Mallez S."/>
            <person name="Becker A."/>
            <person name="Gohl D.M."/>
            <person name="Silverstein K.A.T."/>
            <person name="Koren S."/>
            <person name="Bechman K.B."/>
            <person name="Herman A."/>
            <person name="Abrahante J.E."/>
            <person name="Garbe J."/>
        </authorList>
    </citation>
    <scope>NUCLEOTIDE SEQUENCE</scope>
    <source>
        <strain evidence="12">Duluth1</strain>
        <tissue evidence="12">Whole animal</tissue>
    </source>
</reference>
<keyword evidence="7" id="KW-0391">Immunity</keyword>
<evidence type="ECO:0000256" key="5">
    <source>
        <dbReference type="ARBA" id="ARBA00022588"/>
    </source>
</evidence>
<keyword evidence="14" id="KW-1185">Reference proteome</keyword>
<sequence>MLGTIVLLLSCILRCLHGFPNGPPRSTCTNGLPMHSASGRLIEPQNGTCPYIITINATSYKPGDTISIRIHSLKGVSFKGIFLQMRPLPRTDGKGYIDQPMGTYYRSVENVKLINCGPSLDTITHKDAFSKLEAKFEWRAPLLAKNDVEIRATILKDFATYWTDVKSKRIRLVHDANTVLPVEKLEKPWVKEIIRTIKARDDVNTRRQLVKARFEKGFKNSVDPHGYIMVSYVNDMLPYEDKFQHRTLPATERNASESKTNETFVRSISTDANEFDASSAQGAVGVDVPVGVRVVHGNASLSEYDTCLRSVLKGDNSVLYRLSELVDLKT</sequence>
<organism evidence="12 14">
    <name type="scientific">Dreissena polymorpha</name>
    <name type="common">Zebra mussel</name>
    <name type="synonym">Mytilus polymorpha</name>
    <dbReference type="NCBI Taxonomy" id="45954"/>
    <lineage>
        <taxon>Eukaryota</taxon>
        <taxon>Metazoa</taxon>
        <taxon>Spiralia</taxon>
        <taxon>Lophotrochozoa</taxon>
        <taxon>Mollusca</taxon>
        <taxon>Bivalvia</taxon>
        <taxon>Autobranchia</taxon>
        <taxon>Heteroconchia</taxon>
        <taxon>Euheterodonta</taxon>
        <taxon>Imparidentia</taxon>
        <taxon>Neoheterodontei</taxon>
        <taxon>Myida</taxon>
        <taxon>Dreissenoidea</taxon>
        <taxon>Dreissenidae</taxon>
        <taxon>Dreissena</taxon>
    </lineage>
</organism>
<evidence type="ECO:0000313" key="14">
    <source>
        <dbReference type="Proteomes" id="UP000828390"/>
    </source>
</evidence>
<evidence type="ECO:0000313" key="11">
    <source>
        <dbReference type="EMBL" id="KAH3843469.1"/>
    </source>
</evidence>
<dbReference type="GO" id="GO:0005576">
    <property type="term" value="C:extracellular region"/>
    <property type="evidence" value="ECO:0007669"/>
    <property type="project" value="UniProtKB-SubCell"/>
</dbReference>
<name>A0A9D4KP70_DREPO</name>
<dbReference type="EMBL" id="JAIWYP010000004">
    <property type="protein sequence ID" value="KAH3843469.1"/>
    <property type="molecule type" value="Genomic_DNA"/>
</dbReference>
<dbReference type="InterPro" id="IPR051237">
    <property type="entry name" value="Ferric-chelate_Red/DefProt"/>
</dbReference>
<dbReference type="CDD" id="cd08544">
    <property type="entry name" value="Reeler"/>
    <property type="match status" value="1"/>
</dbReference>
<dbReference type="Pfam" id="PF02014">
    <property type="entry name" value="Reeler"/>
    <property type="match status" value="1"/>
</dbReference>
<evidence type="ECO:0000256" key="4">
    <source>
        <dbReference type="ARBA" id="ARBA00022529"/>
    </source>
</evidence>
<evidence type="ECO:0000256" key="3">
    <source>
        <dbReference type="ARBA" id="ARBA00022525"/>
    </source>
</evidence>
<dbReference type="AlphaFoldDB" id="A0A9D4KP70"/>
<evidence type="ECO:0000256" key="1">
    <source>
        <dbReference type="ARBA" id="ARBA00004613"/>
    </source>
</evidence>
<evidence type="ECO:0000256" key="7">
    <source>
        <dbReference type="ARBA" id="ARBA00022859"/>
    </source>
</evidence>
<dbReference type="GO" id="GO:0045087">
    <property type="term" value="P:innate immune response"/>
    <property type="evidence" value="ECO:0007669"/>
    <property type="project" value="UniProtKB-KW"/>
</dbReference>
<dbReference type="GO" id="GO:0016020">
    <property type="term" value="C:membrane"/>
    <property type="evidence" value="ECO:0007669"/>
    <property type="project" value="TreeGrafter"/>
</dbReference>
<evidence type="ECO:0000256" key="8">
    <source>
        <dbReference type="ARBA" id="ARBA00023022"/>
    </source>
</evidence>
<evidence type="ECO:0000256" key="2">
    <source>
        <dbReference type="ARBA" id="ARBA00008501"/>
    </source>
</evidence>
<evidence type="ECO:0000259" key="10">
    <source>
        <dbReference type="PROSITE" id="PS51019"/>
    </source>
</evidence>
<evidence type="ECO:0000256" key="6">
    <source>
        <dbReference type="ARBA" id="ARBA00022729"/>
    </source>
</evidence>
<feature type="signal peptide" evidence="9">
    <location>
        <begin position="1"/>
        <end position="18"/>
    </location>
</feature>
<comment type="similarity">
    <text evidence="2">Belongs to the insect defense protein family.</text>
</comment>
<evidence type="ECO:0000313" key="13">
    <source>
        <dbReference type="EMBL" id="KAH3843477.1"/>
    </source>
</evidence>
<reference evidence="12" key="1">
    <citation type="journal article" date="2019" name="bioRxiv">
        <title>The Genome of the Zebra Mussel, Dreissena polymorpha: A Resource for Invasive Species Research.</title>
        <authorList>
            <person name="McCartney M.A."/>
            <person name="Auch B."/>
            <person name="Kono T."/>
            <person name="Mallez S."/>
            <person name="Zhang Y."/>
            <person name="Obille A."/>
            <person name="Becker A."/>
            <person name="Abrahante J.E."/>
            <person name="Garbe J."/>
            <person name="Badalamenti J.P."/>
            <person name="Herman A."/>
            <person name="Mangelson H."/>
            <person name="Liachko I."/>
            <person name="Sullivan S."/>
            <person name="Sone E.D."/>
            <person name="Koren S."/>
            <person name="Silverstein K.A.T."/>
            <person name="Beckman K.B."/>
            <person name="Gohl D.M."/>
        </authorList>
    </citation>
    <scope>NUCLEOTIDE SEQUENCE</scope>
    <source>
        <strain evidence="12">Duluth1</strain>
        <tissue evidence="12">Whole animal</tissue>
    </source>
</reference>
<dbReference type="PANTHER" id="PTHR45828:SF9">
    <property type="entry name" value="CELL WALL INTEGRITY AND STRESS RESPONSE COMPONENT 4-LIKE-RELATED"/>
    <property type="match status" value="1"/>
</dbReference>
<dbReference type="InterPro" id="IPR002861">
    <property type="entry name" value="Reeler_dom"/>
</dbReference>
<keyword evidence="6 9" id="KW-0732">Signal</keyword>
<dbReference type="Proteomes" id="UP000828390">
    <property type="component" value="Unassembled WGS sequence"/>
</dbReference>
<dbReference type="EMBL" id="JAIWYP010000004">
    <property type="protein sequence ID" value="KAH3843472.1"/>
    <property type="molecule type" value="Genomic_DNA"/>
</dbReference>
<feature type="domain" description="Reelin" evidence="10">
    <location>
        <begin position="13"/>
        <end position="188"/>
    </location>
</feature>
<comment type="subcellular location">
    <subcellularLocation>
        <location evidence="1">Secreted</location>
    </subcellularLocation>
</comment>
<keyword evidence="3" id="KW-0964">Secreted</keyword>
<keyword evidence="5" id="KW-0399">Innate immunity</keyword>
<dbReference type="PROSITE" id="PS51019">
    <property type="entry name" value="REELIN"/>
    <property type="match status" value="1"/>
</dbReference>
<keyword evidence="8" id="KW-0044">Antibiotic</keyword>
<evidence type="ECO:0000256" key="9">
    <source>
        <dbReference type="SAM" id="SignalP"/>
    </source>
</evidence>
<dbReference type="PANTHER" id="PTHR45828">
    <property type="entry name" value="CYTOCHROME B561/FERRIC REDUCTASE TRANSMEMBRANE"/>
    <property type="match status" value="1"/>
</dbReference>